<sequence length="529" mass="60204">MAGEIIDDNEFEATKTFSDIYLADGSAAAINLGYQECGRLQQHSTSGASAKNRQRQHFAKVRQILRQPVKTTSPIKWSTLSSHIEDSELKQCIISAPSKCRSPKIQPSQSTDQEIQSALLFDKCDLRILKENPLNVKYTSNSELNTPAFGLTDRILLEPRKEEDIAVKRQKILRLQDWVRIGMQKPMQMKHTSTEYNVSVSRRDSSSKRLCASRSNYKSLSMREESMGKMISEHYDDNERQAILLPVTKSVHDKLENNDYDQKKLKKPKMGGSSWSSQAKKSMSPSIEEIRDSCLSRRPEDRRITSEIGNNSNFAQAICDDIPKPPSIFYTFSSACLRHPTPRSLRRSSLLESDPLYNVKDYNEAKILNSDPTNVLCSKNLLEPPISFSSEYSTQNPEQLKRSTNERVTNCTQQECQTQKNLRAGNEKLSKDVIFKFKGCSGENLFDAHPEQNISSSLSMMLFEKKSMETSRLKSIDLEEIQEINEGSNDLDTRSSIIRRVSQTKSLNVKYKGLDKIWKSYVFGSDIDD</sequence>
<dbReference type="EMBL" id="MCBS01018735">
    <property type="protein sequence ID" value="RKF81028.1"/>
    <property type="molecule type" value="Genomic_DNA"/>
</dbReference>
<accession>A0A420J2N0</accession>
<protein>
    <submittedName>
        <fullName evidence="2">Uncharacterized protein</fullName>
    </submittedName>
</protein>
<dbReference type="Proteomes" id="UP000285326">
    <property type="component" value="Unassembled WGS sequence"/>
</dbReference>
<gene>
    <name evidence="2" type="ORF">GcM1_187017</name>
</gene>
<feature type="compositionally biased region" description="Low complexity" evidence="1">
    <location>
        <begin position="273"/>
        <end position="286"/>
    </location>
</feature>
<evidence type="ECO:0000313" key="2">
    <source>
        <dbReference type="EMBL" id="RKF81028.1"/>
    </source>
</evidence>
<feature type="compositionally biased region" description="Basic and acidic residues" evidence="1">
    <location>
        <begin position="288"/>
        <end position="305"/>
    </location>
</feature>
<reference evidence="2 3" key="1">
    <citation type="journal article" date="2018" name="BMC Genomics">
        <title>Comparative genome analyses reveal sequence features reflecting distinct modes of host-adaptation between dicot and monocot powdery mildew.</title>
        <authorList>
            <person name="Wu Y."/>
            <person name="Ma X."/>
            <person name="Pan Z."/>
            <person name="Kale S.D."/>
            <person name="Song Y."/>
            <person name="King H."/>
            <person name="Zhang Q."/>
            <person name="Presley C."/>
            <person name="Deng X."/>
            <person name="Wei C.I."/>
            <person name="Xiao S."/>
        </authorList>
    </citation>
    <scope>NUCLEOTIDE SEQUENCE [LARGE SCALE GENOMIC DNA]</scope>
    <source>
        <strain evidence="2">UMSG1</strain>
    </source>
</reference>
<evidence type="ECO:0000313" key="3">
    <source>
        <dbReference type="Proteomes" id="UP000285326"/>
    </source>
</evidence>
<organism evidence="2 3">
    <name type="scientific">Golovinomyces cichoracearum</name>
    <dbReference type="NCBI Taxonomy" id="62708"/>
    <lineage>
        <taxon>Eukaryota</taxon>
        <taxon>Fungi</taxon>
        <taxon>Dikarya</taxon>
        <taxon>Ascomycota</taxon>
        <taxon>Pezizomycotina</taxon>
        <taxon>Leotiomycetes</taxon>
        <taxon>Erysiphales</taxon>
        <taxon>Erysiphaceae</taxon>
        <taxon>Golovinomyces</taxon>
    </lineage>
</organism>
<evidence type="ECO:0000256" key="1">
    <source>
        <dbReference type="SAM" id="MobiDB-lite"/>
    </source>
</evidence>
<comment type="caution">
    <text evidence="2">The sequence shown here is derived from an EMBL/GenBank/DDBJ whole genome shotgun (WGS) entry which is preliminary data.</text>
</comment>
<proteinExistence type="predicted"/>
<dbReference type="AlphaFoldDB" id="A0A420J2N0"/>
<name>A0A420J2N0_9PEZI</name>
<feature type="region of interest" description="Disordered" evidence="1">
    <location>
        <begin position="255"/>
        <end position="307"/>
    </location>
</feature>